<feature type="coiled-coil region" evidence="1">
    <location>
        <begin position="35"/>
        <end position="62"/>
    </location>
</feature>
<dbReference type="EMBL" id="CP000713">
    <property type="protein sequence ID" value="ABQ94265.1"/>
    <property type="molecule type" value="Genomic_DNA"/>
</dbReference>
<evidence type="ECO:0000256" key="2">
    <source>
        <dbReference type="SAM" id="Phobius"/>
    </source>
</evidence>
<feature type="transmembrane region" description="Helical" evidence="2">
    <location>
        <begin position="162"/>
        <end position="179"/>
    </location>
</feature>
<keyword evidence="1" id="KW-0175">Coiled coil</keyword>
<keyword evidence="2" id="KW-1133">Transmembrane helix</keyword>
<dbReference type="HOGENOM" id="CLU_1377160_0_0_6"/>
<dbReference type="STRING" id="349106.PsycPRwf_1320"/>
<organism evidence="3">
    <name type="scientific">Psychrobacter sp. (strain PRwf-1)</name>
    <dbReference type="NCBI Taxonomy" id="349106"/>
    <lineage>
        <taxon>Bacteria</taxon>
        <taxon>Pseudomonadati</taxon>
        <taxon>Pseudomonadota</taxon>
        <taxon>Gammaproteobacteria</taxon>
        <taxon>Moraxellales</taxon>
        <taxon>Moraxellaceae</taxon>
        <taxon>Psychrobacter</taxon>
    </lineage>
</organism>
<dbReference type="AlphaFoldDB" id="A5WF24"/>
<feature type="transmembrane region" description="Helical" evidence="2">
    <location>
        <begin position="94"/>
        <end position="115"/>
    </location>
</feature>
<feature type="transmembrane region" description="Helical" evidence="2">
    <location>
        <begin position="63"/>
        <end position="82"/>
    </location>
</feature>
<reference evidence="3" key="1">
    <citation type="submission" date="2007-05" db="EMBL/GenBank/DDBJ databases">
        <title>Complete sequence of chromosome of Psychrobacter sp. PRwf-1.</title>
        <authorList>
            <consortium name="US DOE Joint Genome Institute"/>
            <person name="Copeland A."/>
            <person name="Lucas S."/>
            <person name="Lapidus A."/>
            <person name="Barry K."/>
            <person name="Detter J.C."/>
            <person name="Glavina del Rio T."/>
            <person name="Hammon N."/>
            <person name="Israni S."/>
            <person name="Dalin E."/>
            <person name="Tice H."/>
            <person name="Pitluck S."/>
            <person name="Chain P."/>
            <person name="Malfatti S."/>
            <person name="Shin M."/>
            <person name="Vergez L."/>
            <person name="Schmutz J."/>
            <person name="Larimer F."/>
            <person name="Land M."/>
            <person name="Hauser L."/>
            <person name="Kyrpides N."/>
            <person name="Kim E."/>
            <person name="Tiedje J."/>
            <person name="Richardson P."/>
        </authorList>
    </citation>
    <scope>NUCLEOTIDE SEQUENCE [LARGE SCALE GENOMIC DNA]</scope>
    <source>
        <strain evidence="3">PRwf-1</strain>
    </source>
</reference>
<sequence length="198" mass="23017">MSPKKLTSKQEFKLLQDELESKLDNDLSEEFLYKYQLLKHYLDELEREIVKQNNLAKQQDNEWMKWLIVIAAGVFSVIITQMPDRSSLSLDQLILLKIAISVNALGIVFGAIYLYTDVINTKDLGYKLQVQRYYLLLGGEKKYKANAIYSEELWFTKIAKNLSLLCFLAVIVIFVYFVWQMQTDVSPLVNNPYPTVKS</sequence>
<dbReference type="KEGG" id="prw:PsycPRwf_1320"/>
<gene>
    <name evidence="3" type="ordered locus">PsycPRwf_1320</name>
</gene>
<keyword evidence="2" id="KW-0812">Transmembrane</keyword>
<name>A5WF24_PSYWF</name>
<accession>A5WF24</accession>
<evidence type="ECO:0000313" key="3">
    <source>
        <dbReference type="EMBL" id="ABQ94265.1"/>
    </source>
</evidence>
<keyword evidence="2" id="KW-0472">Membrane</keyword>
<evidence type="ECO:0000256" key="1">
    <source>
        <dbReference type="SAM" id="Coils"/>
    </source>
</evidence>
<protein>
    <submittedName>
        <fullName evidence="3">Uncharacterized protein</fullName>
    </submittedName>
</protein>
<proteinExistence type="predicted"/>